<reference evidence="1 2" key="1">
    <citation type="submission" date="2016-04" db="EMBL/GenBank/DDBJ databases">
        <authorList>
            <consortium name="Pathogen Informatics"/>
        </authorList>
    </citation>
    <scope>NUCLEOTIDE SEQUENCE [LARGE SCALE GENOMIC DNA]</scope>
    <source>
        <strain evidence="1 2">H050680373</strain>
    </source>
</reference>
<evidence type="ECO:0000313" key="2">
    <source>
        <dbReference type="Proteomes" id="UP000076848"/>
    </source>
</evidence>
<name>A0A157SVV2_9BORD</name>
<sequence length="71" mass="7506">MADPVILKPAVVDGVPLRVRKPQGGYLNPSGEPVMLTTYWRRRRLDGDVVAVTETAAGKAASAKTGKAITS</sequence>
<protein>
    <submittedName>
        <fullName evidence="1">Protein of uncharacterized function (DUF2635)</fullName>
    </submittedName>
</protein>
<dbReference type="Pfam" id="PF10948">
    <property type="entry name" value="DUF2635"/>
    <property type="match status" value="1"/>
</dbReference>
<dbReference type="OrthoDB" id="5460329at2"/>
<keyword evidence="2" id="KW-1185">Reference proteome</keyword>
<dbReference type="Proteomes" id="UP000076848">
    <property type="component" value="Unassembled WGS sequence"/>
</dbReference>
<dbReference type="STRING" id="288768.SAMEA3906486_05285"/>
<gene>
    <name evidence="1" type="ORF">SAMEA3906486_05285</name>
</gene>
<accession>A0A157SVV2</accession>
<dbReference type="AlphaFoldDB" id="A0A157SVV2"/>
<dbReference type="InterPro" id="IPR024400">
    <property type="entry name" value="DUF2635"/>
</dbReference>
<evidence type="ECO:0000313" key="1">
    <source>
        <dbReference type="EMBL" id="SAI74569.1"/>
    </source>
</evidence>
<dbReference type="RefSeq" id="WP_066133985.1">
    <property type="nucleotide sequence ID" value="NZ_FKIF01000010.1"/>
</dbReference>
<dbReference type="EMBL" id="FKIF01000010">
    <property type="protein sequence ID" value="SAI74569.1"/>
    <property type="molecule type" value="Genomic_DNA"/>
</dbReference>
<organism evidence="1 2">
    <name type="scientific">Bordetella ansorpii</name>
    <dbReference type="NCBI Taxonomy" id="288768"/>
    <lineage>
        <taxon>Bacteria</taxon>
        <taxon>Pseudomonadati</taxon>
        <taxon>Pseudomonadota</taxon>
        <taxon>Betaproteobacteria</taxon>
        <taxon>Burkholderiales</taxon>
        <taxon>Alcaligenaceae</taxon>
        <taxon>Bordetella</taxon>
    </lineage>
</organism>
<proteinExistence type="predicted"/>